<proteinExistence type="predicted"/>
<dbReference type="AlphaFoldDB" id="A0A914PKZ6"/>
<organism evidence="1 2">
    <name type="scientific">Panagrolaimus davidi</name>
    <dbReference type="NCBI Taxonomy" id="227884"/>
    <lineage>
        <taxon>Eukaryota</taxon>
        <taxon>Metazoa</taxon>
        <taxon>Ecdysozoa</taxon>
        <taxon>Nematoda</taxon>
        <taxon>Chromadorea</taxon>
        <taxon>Rhabditida</taxon>
        <taxon>Tylenchina</taxon>
        <taxon>Panagrolaimomorpha</taxon>
        <taxon>Panagrolaimoidea</taxon>
        <taxon>Panagrolaimidae</taxon>
        <taxon>Panagrolaimus</taxon>
    </lineage>
</organism>
<evidence type="ECO:0000313" key="2">
    <source>
        <dbReference type="WBParaSite" id="PDA_v2.g19092.t1"/>
    </source>
</evidence>
<sequence>MAPRNQRQPARQSFATNMKLHYVRTGSKSILFTFSGDDRTRAYKWSKYGNLTQNKEIQKYACTSCDRKILQHRRKLTENIQQMLHPNERADELIKRLYHLGKAAGMTALLE</sequence>
<reference evidence="2" key="1">
    <citation type="submission" date="2022-11" db="UniProtKB">
        <authorList>
            <consortium name="WormBaseParasite"/>
        </authorList>
    </citation>
    <scope>IDENTIFICATION</scope>
</reference>
<dbReference type="Proteomes" id="UP000887578">
    <property type="component" value="Unplaced"/>
</dbReference>
<dbReference type="WBParaSite" id="PDA_v2.g19092.t1">
    <property type="protein sequence ID" value="PDA_v2.g19092.t1"/>
    <property type="gene ID" value="PDA_v2.g19092"/>
</dbReference>
<accession>A0A914PKZ6</accession>
<keyword evidence="1" id="KW-1185">Reference proteome</keyword>
<evidence type="ECO:0000313" key="1">
    <source>
        <dbReference type="Proteomes" id="UP000887578"/>
    </source>
</evidence>
<protein>
    <submittedName>
        <fullName evidence="2">Uncharacterized protein</fullName>
    </submittedName>
</protein>
<name>A0A914PKZ6_9BILA</name>